<evidence type="ECO:0000313" key="2">
    <source>
        <dbReference type="Proteomes" id="UP000289340"/>
    </source>
</evidence>
<dbReference type="Proteomes" id="UP000289340">
    <property type="component" value="Chromosome 12"/>
</dbReference>
<name>A0A445HR78_GLYSO</name>
<comment type="caution">
    <text evidence="1">The sequence shown here is derived from an EMBL/GenBank/DDBJ whole genome shotgun (WGS) entry which is preliminary data.</text>
</comment>
<dbReference type="InterPro" id="IPR007877">
    <property type="entry name" value="DUF707"/>
</dbReference>
<keyword evidence="2" id="KW-1185">Reference proteome</keyword>
<accession>A0A445HR78</accession>
<proteinExistence type="predicted"/>
<dbReference type="AlphaFoldDB" id="A0A445HR78"/>
<sequence length="290" mass="32462">MGLHISSKIRSGILNWVVSVSCRMVSVSCRMVFVHLSIGSEAVPEGIIARISNLEMQPLWDSGKDNSILKRPLNLLAMTVGLKQKEIVDKIVEKSSAWSSCVVLVSAINQTKWWFVKRFLHPDIVAEYIYVFLWDEDLLVLVDNIDTKRYLSIVIEEARQAAWLLCTGNLLAPQEPIHFLPNPSNVVVIHLSTIFQGDCMRNIGVVYSEYIVHLGPLGDSIGNEASPGKYNCVLILQSLIINKGFCPLGCRCNQTPQEIIELKFSVKGGKMQQGDKCWIDSHEQANKTSH</sequence>
<dbReference type="EMBL" id="QZWG01000012">
    <property type="protein sequence ID" value="RZB76174.1"/>
    <property type="molecule type" value="Genomic_DNA"/>
</dbReference>
<reference evidence="1 2" key="1">
    <citation type="submission" date="2018-09" db="EMBL/GenBank/DDBJ databases">
        <title>A high-quality reference genome of wild soybean provides a powerful tool to mine soybean genomes.</title>
        <authorList>
            <person name="Xie M."/>
            <person name="Chung C.Y.L."/>
            <person name="Li M.-W."/>
            <person name="Wong F.-L."/>
            <person name="Chan T.-F."/>
            <person name="Lam H.-M."/>
        </authorList>
    </citation>
    <scope>NUCLEOTIDE SEQUENCE [LARGE SCALE GENOMIC DNA]</scope>
    <source>
        <strain evidence="2">cv. W05</strain>
        <tissue evidence="1">Hypocotyl of etiolated seedlings</tissue>
    </source>
</reference>
<dbReference type="PANTHER" id="PTHR31210">
    <property type="entry name" value="OS06G0731900 PROTEIN"/>
    <property type="match status" value="1"/>
</dbReference>
<evidence type="ECO:0000313" key="1">
    <source>
        <dbReference type="EMBL" id="RZB76174.1"/>
    </source>
</evidence>
<gene>
    <name evidence="1" type="ORF">D0Y65_034607</name>
</gene>
<dbReference type="PANTHER" id="PTHR31210:SF11">
    <property type="entry name" value="KETOGLUTARATE REDUCTASE TRANS-SPLICING-LIKE PROTEIN, PUTATIVE (DUF707)-RELATED"/>
    <property type="match status" value="1"/>
</dbReference>
<organism evidence="1 2">
    <name type="scientific">Glycine soja</name>
    <name type="common">Wild soybean</name>
    <dbReference type="NCBI Taxonomy" id="3848"/>
    <lineage>
        <taxon>Eukaryota</taxon>
        <taxon>Viridiplantae</taxon>
        <taxon>Streptophyta</taxon>
        <taxon>Embryophyta</taxon>
        <taxon>Tracheophyta</taxon>
        <taxon>Spermatophyta</taxon>
        <taxon>Magnoliopsida</taxon>
        <taxon>eudicotyledons</taxon>
        <taxon>Gunneridae</taxon>
        <taxon>Pentapetalae</taxon>
        <taxon>rosids</taxon>
        <taxon>fabids</taxon>
        <taxon>Fabales</taxon>
        <taxon>Fabaceae</taxon>
        <taxon>Papilionoideae</taxon>
        <taxon>50 kb inversion clade</taxon>
        <taxon>NPAAA clade</taxon>
        <taxon>indigoferoid/millettioid clade</taxon>
        <taxon>Phaseoleae</taxon>
        <taxon>Glycine</taxon>
        <taxon>Glycine subgen. Soja</taxon>
    </lineage>
</organism>
<protein>
    <submittedName>
        <fullName evidence="1">Uncharacterized protein</fullName>
    </submittedName>
</protein>
<dbReference type="Pfam" id="PF05212">
    <property type="entry name" value="DUF707"/>
    <property type="match status" value="2"/>
</dbReference>